<dbReference type="Proteomes" id="UP001642483">
    <property type="component" value="Unassembled WGS sequence"/>
</dbReference>
<feature type="compositionally biased region" description="Basic and acidic residues" evidence="1">
    <location>
        <begin position="1"/>
        <end position="28"/>
    </location>
</feature>
<dbReference type="EMBL" id="CAWYQH010000079">
    <property type="protein sequence ID" value="CAK8680898.1"/>
    <property type="molecule type" value="Genomic_DNA"/>
</dbReference>
<reference evidence="2 3" key="1">
    <citation type="submission" date="2024-02" db="EMBL/GenBank/DDBJ databases">
        <authorList>
            <person name="Daric V."/>
            <person name="Darras S."/>
        </authorList>
    </citation>
    <scope>NUCLEOTIDE SEQUENCE [LARGE SCALE GENOMIC DNA]</scope>
</reference>
<feature type="region of interest" description="Disordered" evidence="1">
    <location>
        <begin position="1"/>
        <end position="30"/>
    </location>
</feature>
<feature type="region of interest" description="Disordered" evidence="1">
    <location>
        <begin position="63"/>
        <end position="94"/>
    </location>
</feature>
<feature type="compositionally biased region" description="Basic and acidic residues" evidence="1">
    <location>
        <begin position="195"/>
        <end position="211"/>
    </location>
</feature>
<evidence type="ECO:0000313" key="3">
    <source>
        <dbReference type="Proteomes" id="UP001642483"/>
    </source>
</evidence>
<feature type="compositionally biased region" description="Polar residues" evidence="1">
    <location>
        <begin position="174"/>
        <end position="186"/>
    </location>
</feature>
<evidence type="ECO:0000256" key="1">
    <source>
        <dbReference type="SAM" id="MobiDB-lite"/>
    </source>
</evidence>
<gene>
    <name evidence="2" type="ORF">CVLEPA_LOCUS11135</name>
</gene>
<organism evidence="2 3">
    <name type="scientific">Clavelina lepadiformis</name>
    <name type="common">Light-bulb sea squirt</name>
    <name type="synonym">Ascidia lepadiformis</name>
    <dbReference type="NCBI Taxonomy" id="159417"/>
    <lineage>
        <taxon>Eukaryota</taxon>
        <taxon>Metazoa</taxon>
        <taxon>Chordata</taxon>
        <taxon>Tunicata</taxon>
        <taxon>Ascidiacea</taxon>
        <taxon>Aplousobranchia</taxon>
        <taxon>Clavelinidae</taxon>
        <taxon>Clavelina</taxon>
    </lineage>
</organism>
<keyword evidence="3" id="KW-1185">Reference proteome</keyword>
<evidence type="ECO:0000313" key="2">
    <source>
        <dbReference type="EMBL" id="CAK8680898.1"/>
    </source>
</evidence>
<protein>
    <submittedName>
        <fullName evidence="2">Uncharacterized protein</fullName>
    </submittedName>
</protein>
<feature type="region of interest" description="Disordered" evidence="1">
    <location>
        <begin position="174"/>
        <end position="211"/>
    </location>
</feature>
<sequence>MFSTKREPNISRLFKAEGKKEERVDAGKENTNTRARNKNCTCNKADRKRKLGVSNLSLPEITVRFNGGRHESQNKTKQQRKTNHNNAEHSNHVNQPVWSSSSFIGRLFVPVRVPKSYTLRLKLVPQLRVVYPYPNNFIILFPQHPHVGGNVQQNPYLKPQHNMTFQVFSGVGPTSVTSQGNSSRSGQAAVVGTTLRRDNERQSSSSHDDEWRQYLVKQTTATPSKNCQNPYHGSSMCTTSGRYI</sequence>
<accession>A0ABP0FSG2</accession>
<proteinExistence type="predicted"/>
<name>A0ABP0FSG2_CLALP</name>
<comment type="caution">
    <text evidence="2">The sequence shown here is derived from an EMBL/GenBank/DDBJ whole genome shotgun (WGS) entry which is preliminary data.</text>
</comment>